<dbReference type="InterPro" id="IPR007296">
    <property type="entry name" value="DUF403"/>
</dbReference>
<feature type="domain" description="DUF403" evidence="2">
    <location>
        <begin position="1"/>
        <end position="307"/>
    </location>
</feature>
<feature type="compositionally biased region" description="Basic and acidic residues" evidence="1">
    <location>
        <begin position="321"/>
        <end position="332"/>
    </location>
</feature>
<dbReference type="PANTHER" id="PTHR34595">
    <property type="entry name" value="BLR5612 PROTEIN"/>
    <property type="match status" value="1"/>
</dbReference>
<dbReference type="RefSeq" id="WP_123104695.1">
    <property type="nucleotide sequence ID" value="NZ_CP127527.1"/>
</dbReference>
<evidence type="ECO:0000259" key="2">
    <source>
        <dbReference type="Pfam" id="PF04168"/>
    </source>
</evidence>
<protein>
    <submittedName>
        <fullName evidence="3">Alpha-E domain-containing protein</fullName>
    </submittedName>
</protein>
<dbReference type="OrthoDB" id="9803532at2"/>
<feature type="compositionally biased region" description="Polar residues" evidence="1">
    <location>
        <begin position="333"/>
        <end position="346"/>
    </location>
</feature>
<gene>
    <name evidence="3" type="ORF">EC580_10080</name>
</gene>
<feature type="region of interest" description="Disordered" evidence="1">
    <location>
        <begin position="320"/>
        <end position="346"/>
    </location>
</feature>
<name>A0A3M8QUI4_9PROT</name>
<sequence>MLSRVAENLYWMARYLERTEDMARLINATTLLLLDLPPGARFGWDILLQVAGVSELYREHYGPPEETRIMRFLIADERNPSAVLSCIHQARENSRTFRDVLPAEFWERINALFLFGRDHASASAANRHDRYAFLNELIARRHALVGLLVGSMSQDTAYQFVKLGRNMDRADMTTRIVDVTTAVILPQRDSLREAVGESLWLGVLRAMSAFEMYRRHVSVQVRGNQVVNFLLKNGKFPRTVKHCLGEMEVALALLPNSGGPLDMVRRARKRLDALRFDDLSPALLHEYLDQAQKDLGTIHHAIHHEYFDHLAGNRQAGFYAEPRRNPQPEGHHVSTQFQQSFRETSP</sequence>
<dbReference type="Pfam" id="PF04168">
    <property type="entry name" value="Alpha-E"/>
    <property type="match status" value="1"/>
</dbReference>
<dbReference type="EMBL" id="RIZI01000179">
    <property type="protein sequence ID" value="RNF59888.1"/>
    <property type="molecule type" value="Genomic_DNA"/>
</dbReference>
<comment type="caution">
    <text evidence="3">The sequence shown here is derived from an EMBL/GenBank/DDBJ whole genome shotgun (WGS) entry which is preliminary data.</text>
</comment>
<dbReference type="PANTHER" id="PTHR34595:SF7">
    <property type="entry name" value="SLL1039 PROTEIN"/>
    <property type="match status" value="1"/>
</dbReference>
<evidence type="ECO:0000256" key="1">
    <source>
        <dbReference type="SAM" id="MobiDB-lite"/>
    </source>
</evidence>
<reference evidence="3" key="1">
    <citation type="submission" date="2018-10" db="EMBL/GenBank/DDBJ databases">
        <title>Acidithiobacillus sulfuriphilus sp. nov.: an extremely acidophilic sulfur-oxidizing chemolithotroph isolated from a neutral pH environment.</title>
        <authorList>
            <person name="Falagan C."/>
            <person name="Moya-Beltran A."/>
            <person name="Quatrini R."/>
            <person name="Johnson D.B."/>
        </authorList>
    </citation>
    <scope>NUCLEOTIDE SEQUENCE [LARGE SCALE GENOMIC DNA]</scope>
    <source>
        <strain evidence="3">CJ-2</strain>
    </source>
</reference>
<organism evidence="3">
    <name type="scientific">Acidithiobacillus sulfuriphilus</name>
    <dbReference type="NCBI Taxonomy" id="1867749"/>
    <lineage>
        <taxon>Bacteria</taxon>
        <taxon>Pseudomonadati</taxon>
        <taxon>Pseudomonadota</taxon>
        <taxon>Acidithiobacillia</taxon>
        <taxon>Acidithiobacillales</taxon>
        <taxon>Acidithiobacillaceae</taxon>
        <taxon>Acidithiobacillus</taxon>
    </lineage>
</organism>
<dbReference type="InterPro" id="IPR051680">
    <property type="entry name" value="ATP-dep_Glu-Cys_Ligase-2"/>
</dbReference>
<dbReference type="AlphaFoldDB" id="A0A3M8QUI4"/>
<proteinExistence type="predicted"/>
<evidence type="ECO:0000313" key="3">
    <source>
        <dbReference type="EMBL" id="RNF59888.1"/>
    </source>
</evidence>
<accession>A0A3M8QUI4</accession>